<gene>
    <name evidence="1" type="ORF">ACFFGX_04320</name>
</gene>
<comment type="caution">
    <text evidence="1">The sequence shown here is derived from an EMBL/GenBank/DDBJ whole genome shotgun (WGS) entry which is preliminary data.</text>
</comment>
<evidence type="ECO:0000313" key="2">
    <source>
        <dbReference type="Proteomes" id="UP001589891"/>
    </source>
</evidence>
<dbReference type="RefSeq" id="WP_376943191.1">
    <property type="nucleotide sequence ID" value="NZ_JBHLSS010000028.1"/>
</dbReference>
<name>A0ABV6SH44_AZOPA</name>
<protein>
    <submittedName>
        <fullName evidence="1">YmfL family putative regulatory protein</fullName>
    </submittedName>
</protein>
<accession>A0ABV6SH44</accession>
<proteinExistence type="predicted"/>
<dbReference type="EMBL" id="JBHLSS010000028">
    <property type="protein sequence ID" value="MFC0708849.1"/>
    <property type="molecule type" value="Genomic_DNA"/>
</dbReference>
<sequence length="157" mass="17376">MKTPVLESRRQVMSAVINAYPGGRECAAARLGLPLKKLDNQMYESTGHRPLSDEQILLLERQAGTTHLPDYICGLYGGVFVPIADPETLDNLDLYNRSVKTAVKRGQVDQIIAEALEDGVIDEQEIEFILAAHRQHIAARHAEVHAVIGLHSQQKNS</sequence>
<keyword evidence="2" id="KW-1185">Reference proteome</keyword>
<dbReference type="InterPro" id="IPR048188">
    <property type="entry name" value="YmfL-like"/>
</dbReference>
<reference evidence="1 2" key="1">
    <citation type="submission" date="2024-09" db="EMBL/GenBank/DDBJ databases">
        <authorList>
            <person name="Sun Q."/>
            <person name="Mori K."/>
        </authorList>
    </citation>
    <scope>NUCLEOTIDE SEQUENCE [LARGE SCALE GENOMIC DNA]</scope>
    <source>
        <strain evidence="1 2">NCAIM B.01794</strain>
    </source>
</reference>
<organism evidence="1 2">
    <name type="scientific">Azorhizophilus paspali</name>
    <name type="common">Azotobacter paspali</name>
    <dbReference type="NCBI Taxonomy" id="69963"/>
    <lineage>
        <taxon>Bacteria</taxon>
        <taxon>Pseudomonadati</taxon>
        <taxon>Pseudomonadota</taxon>
        <taxon>Gammaproteobacteria</taxon>
        <taxon>Pseudomonadales</taxon>
        <taxon>Pseudomonadaceae</taxon>
        <taxon>Azorhizophilus</taxon>
    </lineage>
</organism>
<dbReference type="Proteomes" id="UP001589891">
    <property type="component" value="Unassembled WGS sequence"/>
</dbReference>
<dbReference type="NCBIfam" id="NF041471">
    <property type="entry name" value="phage_reg_YmfL"/>
    <property type="match status" value="1"/>
</dbReference>
<evidence type="ECO:0000313" key="1">
    <source>
        <dbReference type="EMBL" id="MFC0708849.1"/>
    </source>
</evidence>